<comment type="caution">
    <text evidence="2">The sequence shown here is derived from an EMBL/GenBank/DDBJ whole genome shotgun (WGS) entry which is preliminary data.</text>
</comment>
<evidence type="ECO:0000256" key="1">
    <source>
        <dbReference type="SAM" id="Coils"/>
    </source>
</evidence>
<dbReference type="EMBL" id="AUPC02000300">
    <property type="protein sequence ID" value="POG62433.1"/>
    <property type="molecule type" value="Genomic_DNA"/>
</dbReference>
<organism evidence="2 3">
    <name type="scientific">Rhizophagus irregularis (strain DAOM 181602 / DAOM 197198 / MUCL 43194)</name>
    <name type="common">Arbuscular mycorrhizal fungus</name>
    <name type="synonym">Glomus intraradices</name>
    <dbReference type="NCBI Taxonomy" id="747089"/>
    <lineage>
        <taxon>Eukaryota</taxon>
        <taxon>Fungi</taxon>
        <taxon>Fungi incertae sedis</taxon>
        <taxon>Mucoromycota</taxon>
        <taxon>Glomeromycotina</taxon>
        <taxon>Glomeromycetes</taxon>
        <taxon>Glomerales</taxon>
        <taxon>Glomeraceae</taxon>
        <taxon>Rhizophagus</taxon>
    </lineage>
</organism>
<feature type="coiled-coil region" evidence="1">
    <location>
        <begin position="518"/>
        <end position="566"/>
    </location>
</feature>
<proteinExistence type="predicted"/>
<dbReference type="AlphaFoldDB" id="A0A2P4PAL2"/>
<accession>A0A2P4PAL2</accession>
<sequence length="569" mass="65994">MTNCKYLATFELKCPYNKSNCLGDFVVQKRSNNDPNATYMWFIGCSRWWKKEAGKGKHFFQRLKEDIDPILLGKLFNRESINLANEADSCSVVLSTKSYSTKCGFLHQYTNGGMEKGKIIKKGCNVSASNLSKGIHIHPPPPPGRILQEVTYKLKVMIETAHEDLIDISPRKLISSNLIKATFGTDYLLQVHASLNDIDKLRRLISKVQKEHNPYGQGILGLTYDIWKGKKEYKDYVQQAGVFTDGQIIVICMSEKQAKAWVSLDYFEIDLTFKRVQGDINEFEVNCYNECYKIALTYARVFTNITNSTSYERMFSLLFNWIYQLTGSNPKIFHIDNTGWKCILGDLDRAQAKGLGLALNRLYPNLTWEEHLTHIFKSCRIHYNRNIKNNKYPNNVKQLMYEYPNANTIERVEEIIQELKNSQEIGYYFILFFGEDTWYASPDNTNVVESCHANENQDGKSLSLEVAILRAKKYNERNFVTCQTQDQYVKRGQSSNKVESFTIQKGNKSRKVTKIHVIDDLEKEKQMISLKEKKLELEEKELKLEKKKLELEKERLELLKSKQELGFTE</sequence>
<dbReference type="Proteomes" id="UP000018888">
    <property type="component" value="Unassembled WGS sequence"/>
</dbReference>
<reference evidence="2 3" key="1">
    <citation type="journal article" date="2013" name="Proc. Natl. Acad. Sci. U.S.A.">
        <title>Genome of an arbuscular mycorrhizal fungus provides insight into the oldest plant symbiosis.</title>
        <authorList>
            <person name="Tisserant E."/>
            <person name="Malbreil M."/>
            <person name="Kuo A."/>
            <person name="Kohler A."/>
            <person name="Symeonidi A."/>
            <person name="Balestrini R."/>
            <person name="Charron P."/>
            <person name="Duensing N."/>
            <person name="Frei Dit Frey N."/>
            <person name="Gianinazzi-Pearson V."/>
            <person name="Gilbert L.B."/>
            <person name="Handa Y."/>
            <person name="Herr J.R."/>
            <person name="Hijri M."/>
            <person name="Koul R."/>
            <person name="Kawaguchi M."/>
            <person name="Krajinski F."/>
            <person name="Lammers P.J."/>
            <person name="Masclaux F.G."/>
            <person name="Murat C."/>
            <person name="Morin E."/>
            <person name="Ndikumana S."/>
            <person name="Pagni M."/>
            <person name="Petitpierre D."/>
            <person name="Requena N."/>
            <person name="Rosikiewicz P."/>
            <person name="Riley R."/>
            <person name="Saito K."/>
            <person name="San Clemente H."/>
            <person name="Shapiro H."/>
            <person name="van Tuinen D."/>
            <person name="Becard G."/>
            <person name="Bonfante P."/>
            <person name="Paszkowski U."/>
            <person name="Shachar-Hill Y.Y."/>
            <person name="Tuskan G.A."/>
            <person name="Young P.W."/>
            <person name="Sanders I.R."/>
            <person name="Henrissat B."/>
            <person name="Rensing S.A."/>
            <person name="Grigoriev I.V."/>
            <person name="Corradi N."/>
            <person name="Roux C."/>
            <person name="Martin F."/>
        </authorList>
    </citation>
    <scope>NUCLEOTIDE SEQUENCE [LARGE SCALE GENOMIC DNA]</scope>
    <source>
        <strain evidence="2 3">DAOM 197198</strain>
    </source>
</reference>
<name>A0A2P4PAL2_RHIID</name>
<dbReference type="VEuPathDB" id="FungiDB:RhiirFUN_025280"/>
<keyword evidence="3" id="KW-1185">Reference proteome</keyword>
<gene>
    <name evidence="2" type="ORF">GLOIN_2v1882866</name>
</gene>
<evidence type="ECO:0008006" key="4">
    <source>
        <dbReference type="Google" id="ProtNLM"/>
    </source>
</evidence>
<reference evidence="2 3" key="2">
    <citation type="journal article" date="2018" name="New Phytol.">
        <title>High intraspecific genome diversity in the model arbuscular mycorrhizal symbiont Rhizophagus irregularis.</title>
        <authorList>
            <person name="Chen E.C.H."/>
            <person name="Morin E."/>
            <person name="Beaudet D."/>
            <person name="Noel J."/>
            <person name="Yildirir G."/>
            <person name="Ndikumana S."/>
            <person name="Charron P."/>
            <person name="St-Onge C."/>
            <person name="Giorgi J."/>
            <person name="Kruger M."/>
            <person name="Marton T."/>
            <person name="Ropars J."/>
            <person name="Grigoriev I.V."/>
            <person name="Hainaut M."/>
            <person name="Henrissat B."/>
            <person name="Roux C."/>
            <person name="Martin F."/>
            <person name="Corradi N."/>
        </authorList>
    </citation>
    <scope>NUCLEOTIDE SEQUENCE [LARGE SCALE GENOMIC DNA]</scope>
    <source>
        <strain evidence="2 3">DAOM 197198</strain>
    </source>
</reference>
<keyword evidence="1" id="KW-0175">Coiled coil</keyword>
<evidence type="ECO:0000313" key="3">
    <source>
        <dbReference type="Proteomes" id="UP000018888"/>
    </source>
</evidence>
<protein>
    <recommendedName>
        <fullName evidence="4">MULE transposase domain-containing protein</fullName>
    </recommendedName>
</protein>
<evidence type="ECO:0000313" key="2">
    <source>
        <dbReference type="EMBL" id="POG62433.1"/>
    </source>
</evidence>